<evidence type="ECO:0000259" key="1">
    <source>
        <dbReference type="Pfam" id="PF04230"/>
    </source>
</evidence>
<dbReference type="EMBL" id="BJJW01000002">
    <property type="protein sequence ID" value="GDZ83280.1"/>
    <property type="molecule type" value="Genomic_DNA"/>
</dbReference>
<comment type="caution">
    <text evidence="2">The sequence shown here is derived from an EMBL/GenBank/DDBJ whole genome shotgun (WGS) entry which is preliminary data.</text>
</comment>
<reference evidence="2 3" key="1">
    <citation type="submission" date="2019-04" db="EMBL/GenBank/DDBJ databases">
        <title>A pseudo-fructophilic Leuconostoc citreum strain F192-5 isolated from peel of satsuma mandarin: the first report for isolation and characterization of strain-dependent fructophilic-like characteristics.</title>
        <authorList>
            <person name="Maeno S."/>
            <person name="Tanizawa Y."/>
            <person name="Kajikawa A."/>
            <person name="Kanesaki Y."/>
            <person name="Kubota E."/>
            <person name="Arita M."/>
            <person name="Leon D."/>
            <person name="Endo A."/>
        </authorList>
    </citation>
    <scope>NUCLEOTIDE SEQUENCE [LARGE SCALE GENOMIC DNA]</scope>
    <source>
        <strain evidence="2 3">F192-5</strain>
    </source>
</reference>
<evidence type="ECO:0000313" key="3">
    <source>
        <dbReference type="Proteomes" id="UP000323274"/>
    </source>
</evidence>
<sequence length="362" mass="42009">MINKYLNPSKYYRGIQDVFFRILQFKYPLVRSNKKRIYLFSVPVHDNLGDQAIVYAQLEFLKSVAPNYEIKIIYENLYNSAIEEISFQLQKDDIIAIHGGGNMGDVWENYEVERQFIISAFAGTTNKIISFPQSYNFTNTIKGDALRNEARKVYSKASNLLLFARESLSLKNMTNSFTVKNHIGFVPDIVLSLDKRDTNVSRSNIMTILRSDRELLENKTKDTILKYLNAHYTNVIKSDTTSRYIPYIVSNRTRNKLLNSKWREFSSSKIVITDRLHGMIFAYITGTPAIVFDNQNHKVRNSYNDWLNDVDYIHFADDYSNDELEKLITKYNNTSNFMGKVSGLVNDSSYVKLIDAFQLNKL</sequence>
<accession>A0A5A5TX76</accession>
<feature type="domain" description="Polysaccharide pyruvyl transferase" evidence="1">
    <location>
        <begin position="47"/>
        <end position="296"/>
    </location>
</feature>
<name>A0A5A5TX76_LEUCI</name>
<protein>
    <submittedName>
        <fullName evidence="2">General stress protein 30</fullName>
    </submittedName>
</protein>
<dbReference type="PANTHER" id="PTHR36836:SF1">
    <property type="entry name" value="COLANIC ACID BIOSYNTHESIS PROTEIN WCAK"/>
    <property type="match status" value="1"/>
</dbReference>
<evidence type="ECO:0000313" key="2">
    <source>
        <dbReference type="EMBL" id="GDZ83280.1"/>
    </source>
</evidence>
<dbReference type="Proteomes" id="UP000323274">
    <property type="component" value="Unassembled WGS sequence"/>
</dbReference>
<organism evidence="2 3">
    <name type="scientific">Leuconostoc citreum</name>
    <dbReference type="NCBI Taxonomy" id="33964"/>
    <lineage>
        <taxon>Bacteria</taxon>
        <taxon>Bacillati</taxon>
        <taxon>Bacillota</taxon>
        <taxon>Bacilli</taxon>
        <taxon>Lactobacillales</taxon>
        <taxon>Lactobacillaceae</taxon>
        <taxon>Leuconostoc</taxon>
    </lineage>
</organism>
<dbReference type="PANTHER" id="PTHR36836">
    <property type="entry name" value="COLANIC ACID BIOSYNTHESIS PROTEIN WCAK"/>
    <property type="match status" value="1"/>
</dbReference>
<dbReference type="RefSeq" id="WP_149333869.1">
    <property type="nucleotide sequence ID" value="NZ_BJJW01000002.1"/>
</dbReference>
<dbReference type="Pfam" id="PF04230">
    <property type="entry name" value="PS_pyruv_trans"/>
    <property type="match status" value="1"/>
</dbReference>
<dbReference type="InterPro" id="IPR007345">
    <property type="entry name" value="Polysacch_pyruvyl_Trfase"/>
</dbReference>
<dbReference type="AlphaFoldDB" id="A0A5A5TX76"/>
<proteinExistence type="predicted"/>
<gene>
    <name evidence="2" type="primary">yxaB</name>
    <name evidence="2" type="ORF">LCIT_05220</name>
</gene>